<dbReference type="Proteomes" id="UP000813462">
    <property type="component" value="Unassembled WGS sequence"/>
</dbReference>
<proteinExistence type="predicted"/>
<gene>
    <name evidence="1" type="ORF">FEM48_Zijuj10G0002300</name>
</gene>
<sequence length="147" mass="16271">MKTLLENFKSSLSLTLLHFYLDFSVPDLLHSQSPSDDDDVPAGVLQSLFMDDREVIDLESKSLLTITVVELVDGIFLGCREEKERVFGRIKIKRLASLTAPPSPLKEKTASEAGEEQSNPLNVAKKAVRALKGIVRLPAIIRGRAVR</sequence>
<evidence type="ECO:0000313" key="2">
    <source>
        <dbReference type="Proteomes" id="UP000813462"/>
    </source>
</evidence>
<comment type="caution">
    <text evidence="1">The sequence shown here is derived from an EMBL/GenBank/DDBJ whole genome shotgun (WGS) entry which is preliminary data.</text>
</comment>
<dbReference type="EMBL" id="JAEACU010000010">
    <property type="protein sequence ID" value="KAH7515204.1"/>
    <property type="molecule type" value="Genomic_DNA"/>
</dbReference>
<reference evidence="1" key="1">
    <citation type="journal article" date="2021" name="Front. Plant Sci.">
        <title>Chromosome-Scale Genome Assembly for Chinese Sour Jujube and Insights Into Its Genome Evolution and Domestication Signature.</title>
        <authorList>
            <person name="Shen L.-Y."/>
            <person name="Luo H."/>
            <person name="Wang X.-L."/>
            <person name="Wang X.-M."/>
            <person name="Qiu X.-J."/>
            <person name="Liu H."/>
            <person name="Zhou S.-S."/>
            <person name="Jia K.-H."/>
            <person name="Nie S."/>
            <person name="Bao Y.-T."/>
            <person name="Zhang R.-G."/>
            <person name="Yun Q.-Z."/>
            <person name="Chai Y.-H."/>
            <person name="Lu J.-Y."/>
            <person name="Li Y."/>
            <person name="Zhao S.-W."/>
            <person name="Mao J.-F."/>
            <person name="Jia S.-G."/>
            <person name="Mao Y.-M."/>
        </authorList>
    </citation>
    <scope>NUCLEOTIDE SEQUENCE</scope>
    <source>
        <strain evidence="1">AT0</strain>
        <tissue evidence="1">Leaf</tissue>
    </source>
</reference>
<evidence type="ECO:0000313" key="1">
    <source>
        <dbReference type="EMBL" id="KAH7515204.1"/>
    </source>
</evidence>
<dbReference type="AlphaFoldDB" id="A0A978UK52"/>
<accession>A0A978UK52</accession>
<protein>
    <submittedName>
        <fullName evidence="1">Uncharacterized protein</fullName>
    </submittedName>
</protein>
<organism evidence="1 2">
    <name type="scientific">Ziziphus jujuba var. spinosa</name>
    <dbReference type="NCBI Taxonomy" id="714518"/>
    <lineage>
        <taxon>Eukaryota</taxon>
        <taxon>Viridiplantae</taxon>
        <taxon>Streptophyta</taxon>
        <taxon>Embryophyta</taxon>
        <taxon>Tracheophyta</taxon>
        <taxon>Spermatophyta</taxon>
        <taxon>Magnoliopsida</taxon>
        <taxon>eudicotyledons</taxon>
        <taxon>Gunneridae</taxon>
        <taxon>Pentapetalae</taxon>
        <taxon>rosids</taxon>
        <taxon>fabids</taxon>
        <taxon>Rosales</taxon>
        <taxon>Rhamnaceae</taxon>
        <taxon>Paliureae</taxon>
        <taxon>Ziziphus</taxon>
    </lineage>
</organism>
<name>A0A978UK52_ZIZJJ</name>